<dbReference type="Pfam" id="PF00702">
    <property type="entry name" value="Hydrolase"/>
    <property type="match status" value="1"/>
</dbReference>
<evidence type="ECO:0000256" key="1">
    <source>
        <dbReference type="ARBA" id="ARBA00004141"/>
    </source>
</evidence>
<keyword evidence="10" id="KW-0479">Metal-binding</keyword>
<comment type="catalytic activity">
    <reaction evidence="9">
        <text>Cd(2+)(in) + ATP + H2O = Cd(2+)(out) + ADP + phosphate + H(+)</text>
        <dbReference type="Rhea" id="RHEA:12132"/>
        <dbReference type="ChEBI" id="CHEBI:15377"/>
        <dbReference type="ChEBI" id="CHEBI:15378"/>
        <dbReference type="ChEBI" id="CHEBI:30616"/>
        <dbReference type="ChEBI" id="CHEBI:43474"/>
        <dbReference type="ChEBI" id="CHEBI:48775"/>
        <dbReference type="ChEBI" id="CHEBI:456216"/>
        <dbReference type="EC" id="7.2.2.21"/>
    </reaction>
</comment>
<comment type="subcellular location">
    <subcellularLocation>
        <location evidence="10">Cell membrane</location>
    </subcellularLocation>
    <subcellularLocation>
        <location evidence="1">Membrane</location>
        <topology evidence="1">Multi-pass membrane protein</topology>
    </subcellularLocation>
</comment>
<dbReference type="InterPro" id="IPR001757">
    <property type="entry name" value="P_typ_ATPase"/>
</dbReference>
<evidence type="ECO:0000259" key="11">
    <source>
        <dbReference type="Pfam" id="PF00122"/>
    </source>
</evidence>
<gene>
    <name evidence="12" type="ORF">LKD70_05225</name>
</gene>
<dbReference type="InterPro" id="IPR059000">
    <property type="entry name" value="ATPase_P-type_domA"/>
</dbReference>
<dbReference type="SFLD" id="SFLDG00002">
    <property type="entry name" value="C1.7:_P-type_atpase_like"/>
    <property type="match status" value="1"/>
</dbReference>
<dbReference type="InterPro" id="IPR051014">
    <property type="entry name" value="Cation_Transport_ATPase_IB"/>
</dbReference>
<accession>A0ABS8FUX0</accession>
<keyword evidence="6" id="KW-1133">Transmembrane helix</keyword>
<dbReference type="Proteomes" id="UP001198151">
    <property type="component" value="Unassembled WGS sequence"/>
</dbReference>
<dbReference type="InterPro" id="IPR027256">
    <property type="entry name" value="P-typ_ATPase_IB"/>
</dbReference>
<dbReference type="InterPro" id="IPR018303">
    <property type="entry name" value="ATPase_P-typ_P_site"/>
</dbReference>
<evidence type="ECO:0000256" key="3">
    <source>
        <dbReference type="ARBA" id="ARBA00022539"/>
    </source>
</evidence>
<dbReference type="PANTHER" id="PTHR48085">
    <property type="entry name" value="CADMIUM/ZINC-TRANSPORTING ATPASE HMA2-RELATED"/>
    <property type="match status" value="1"/>
</dbReference>
<dbReference type="Gene3D" id="3.40.50.1000">
    <property type="entry name" value="HAD superfamily/HAD-like"/>
    <property type="match status" value="1"/>
</dbReference>
<dbReference type="PRINTS" id="PR00119">
    <property type="entry name" value="CATATPASE"/>
</dbReference>
<evidence type="ECO:0000256" key="6">
    <source>
        <dbReference type="ARBA" id="ARBA00022989"/>
    </source>
</evidence>
<dbReference type="SUPFAM" id="SSF81653">
    <property type="entry name" value="Calcium ATPase, transduction domain A"/>
    <property type="match status" value="1"/>
</dbReference>
<evidence type="ECO:0000256" key="10">
    <source>
        <dbReference type="RuleBase" id="RU362081"/>
    </source>
</evidence>
<evidence type="ECO:0000256" key="8">
    <source>
        <dbReference type="ARBA" id="ARBA00039103"/>
    </source>
</evidence>
<keyword evidence="5" id="KW-1278">Translocase</keyword>
<sequence>MKFVIKHEIKGRLRIHAVQGRMTYEQADTLCWFLEKQDIVTDAKVYERTADAVICYTGDREEVLRILRGFSYEKADVPDNVLASSGRELNSGFREQLITKMILHYGSRMIVPMPVRKVWLTFKALKYIWKGIRCLAKRKIEVPVLDATAIGVSVIRGDFNTAGSVMFLLGIGELLEEWTHKKSVGDLARSMSLNVKKVWLKREDQEVLVRSSSVQPGDVIVVHMGNVIPFDGVVCGGEGMVNQASLTGESLPVRRTEGKSVYAGTVLEEGELEIEVRAVTGSTRFEKIVTMIEDSEKLKSALESRAEHLADRLVPYTLLGTGIVGLVTRNAAKALSVLMVDFSCALKLAMPIAVLSAIREAGQHGITVKGGKYLEAVAEADTIVFDKTGTLTKARPTVKEVVSFGEYPEEELLRIAACLEEHFPHSMAKAVVDAAKKRKLYHEEMHSKVEYVVAHGISSYIDGRKVIIGSSHFVFEDEGCTVRETFREKFDALPGEYSHLYLAVENSLEAVICIEDPLREEARGMVQSLKAEGIRKVVMMTGDSERTAASIAERVGVDEYYSEVLPEDKARFVEAEKAAGHKVIMIGDGINDSPALSAADAGVAVSDGAEIAREIADITIASDDLMAVVTMKRLADAMMRRIQRNYRGIVGINSSLIALGVAGVIQPTTSALMHNTSTLAISLRSMKNLLPEEGRNLSLAQGSPSCR</sequence>
<dbReference type="NCBIfam" id="TIGR01525">
    <property type="entry name" value="ATPase-IB_hvy"/>
    <property type="match status" value="1"/>
</dbReference>
<reference evidence="12 13" key="1">
    <citation type="submission" date="2021-10" db="EMBL/GenBank/DDBJ databases">
        <title>Anaerobic single-cell dispensing facilitates the cultivation of human gut bacteria.</title>
        <authorList>
            <person name="Afrizal A."/>
        </authorList>
    </citation>
    <scope>NUCLEOTIDE SEQUENCE [LARGE SCALE GENOMIC DNA]</scope>
    <source>
        <strain evidence="12 13">CLA-AA-H200</strain>
    </source>
</reference>
<evidence type="ECO:0000313" key="12">
    <source>
        <dbReference type="EMBL" id="MCC2253840.1"/>
    </source>
</evidence>
<dbReference type="Gene3D" id="2.70.150.10">
    <property type="entry name" value="Calcium-transporting ATPase, cytoplasmic transduction domain A"/>
    <property type="match status" value="1"/>
</dbReference>
<dbReference type="InterPro" id="IPR044492">
    <property type="entry name" value="P_typ_ATPase_HD_dom"/>
</dbReference>
<dbReference type="EMBL" id="JAJEQX010000006">
    <property type="protein sequence ID" value="MCC2253840.1"/>
    <property type="molecule type" value="Genomic_DNA"/>
</dbReference>
<keyword evidence="10" id="KW-1003">Cell membrane</keyword>
<evidence type="ECO:0000313" key="13">
    <source>
        <dbReference type="Proteomes" id="UP001198151"/>
    </source>
</evidence>
<dbReference type="PANTHER" id="PTHR48085:SF5">
    <property type="entry name" value="CADMIUM_ZINC-TRANSPORTING ATPASE HMA4-RELATED"/>
    <property type="match status" value="1"/>
</dbReference>
<feature type="domain" description="P-type ATPase A" evidence="11">
    <location>
        <begin position="193"/>
        <end position="293"/>
    </location>
</feature>
<dbReference type="InterPro" id="IPR023214">
    <property type="entry name" value="HAD_sf"/>
</dbReference>
<evidence type="ECO:0000256" key="9">
    <source>
        <dbReference type="ARBA" id="ARBA00049338"/>
    </source>
</evidence>
<evidence type="ECO:0000256" key="2">
    <source>
        <dbReference type="ARBA" id="ARBA00006024"/>
    </source>
</evidence>
<protein>
    <recommendedName>
        <fullName evidence="8">Cd(2+)-exporting ATPase</fullName>
        <ecNumber evidence="8">7.2.2.21</ecNumber>
    </recommendedName>
</protein>
<dbReference type="InterPro" id="IPR008250">
    <property type="entry name" value="ATPase_P-typ_transduc_dom_A_sf"/>
</dbReference>
<name>A0ABS8FUX0_9FIRM</name>
<dbReference type="SUPFAM" id="SSF56784">
    <property type="entry name" value="HAD-like"/>
    <property type="match status" value="1"/>
</dbReference>
<dbReference type="Pfam" id="PF00122">
    <property type="entry name" value="E1-E2_ATPase"/>
    <property type="match status" value="1"/>
</dbReference>
<keyword evidence="7" id="KW-0472">Membrane</keyword>
<proteinExistence type="inferred from homology"/>
<dbReference type="PROSITE" id="PS00154">
    <property type="entry name" value="ATPASE_E1_E2"/>
    <property type="match status" value="1"/>
</dbReference>
<dbReference type="NCBIfam" id="TIGR01494">
    <property type="entry name" value="ATPase_P-type"/>
    <property type="match status" value="1"/>
</dbReference>
<keyword evidence="13" id="KW-1185">Reference proteome</keyword>
<evidence type="ECO:0000256" key="4">
    <source>
        <dbReference type="ARBA" id="ARBA00022692"/>
    </source>
</evidence>
<keyword evidence="4" id="KW-0812">Transmembrane</keyword>
<keyword evidence="10" id="KW-0547">Nucleotide-binding</keyword>
<dbReference type="RefSeq" id="WP_227706977.1">
    <property type="nucleotide sequence ID" value="NZ_JAJEQX010000006.1"/>
</dbReference>
<keyword evidence="10" id="KW-0067">ATP-binding</keyword>
<evidence type="ECO:0000256" key="5">
    <source>
        <dbReference type="ARBA" id="ARBA00022967"/>
    </source>
</evidence>
<comment type="similarity">
    <text evidence="2 10">Belongs to the cation transport ATPase (P-type) (TC 3.A.3) family. Type IB subfamily.</text>
</comment>
<dbReference type="InterPro" id="IPR036412">
    <property type="entry name" value="HAD-like_sf"/>
</dbReference>
<dbReference type="InterPro" id="IPR023299">
    <property type="entry name" value="ATPase_P-typ_cyto_dom_N"/>
</dbReference>
<evidence type="ECO:0000256" key="7">
    <source>
        <dbReference type="ARBA" id="ARBA00023136"/>
    </source>
</evidence>
<dbReference type="EC" id="7.2.2.21" evidence="8"/>
<organism evidence="12 13">
    <name type="scientific">Ruminococcus turbiniformis</name>
    <dbReference type="NCBI Taxonomy" id="2881258"/>
    <lineage>
        <taxon>Bacteria</taxon>
        <taxon>Bacillati</taxon>
        <taxon>Bacillota</taxon>
        <taxon>Clostridia</taxon>
        <taxon>Eubacteriales</taxon>
        <taxon>Oscillospiraceae</taxon>
        <taxon>Ruminococcus</taxon>
    </lineage>
</organism>
<dbReference type="SFLD" id="SFLDS00003">
    <property type="entry name" value="Haloacid_Dehalogenase"/>
    <property type="match status" value="1"/>
</dbReference>
<keyword evidence="3" id="KW-0104">Cadmium</keyword>
<dbReference type="Gene3D" id="3.40.1110.10">
    <property type="entry name" value="Calcium-transporting ATPase, cytoplasmic domain N"/>
    <property type="match status" value="1"/>
</dbReference>
<dbReference type="SFLD" id="SFLDF00027">
    <property type="entry name" value="p-type_atpase"/>
    <property type="match status" value="1"/>
</dbReference>
<comment type="caution">
    <text evidence="12">The sequence shown here is derived from an EMBL/GenBank/DDBJ whole genome shotgun (WGS) entry which is preliminary data.</text>
</comment>